<protein>
    <submittedName>
        <fullName evidence="1">Uncharacterized protein</fullName>
    </submittedName>
</protein>
<evidence type="ECO:0000313" key="1">
    <source>
        <dbReference type="EMBL" id="KUM47123.1"/>
    </source>
</evidence>
<name>A0A124GMY3_PICGL</name>
<dbReference type="EMBL" id="LKAM01000008">
    <property type="protein sequence ID" value="KUM47123.1"/>
    <property type="molecule type" value="Genomic_DNA"/>
</dbReference>
<sequence length="43" mass="4695">MNKEAGFVIRLPDDGTRLEADTQVGMVPVDQGRGNYYGALLVQ</sequence>
<proteinExistence type="predicted"/>
<reference evidence="1" key="1">
    <citation type="journal article" date="2015" name="Genome Biol. Evol.">
        <title>Organellar Genomes of White Spruce (Picea glauca): Assembly and Annotation.</title>
        <authorList>
            <person name="Jackman S.D."/>
            <person name="Warren R.L."/>
            <person name="Gibb E.A."/>
            <person name="Vandervalk B.P."/>
            <person name="Mohamadi H."/>
            <person name="Chu J."/>
            <person name="Raymond A."/>
            <person name="Pleasance S."/>
            <person name="Coope R."/>
            <person name="Wildung M.R."/>
            <person name="Ritland C.E."/>
            <person name="Bousquet J."/>
            <person name="Jones S.J."/>
            <person name="Bohlmann J."/>
            <person name="Birol I."/>
        </authorList>
    </citation>
    <scope>NUCLEOTIDE SEQUENCE [LARGE SCALE GENOMIC DNA]</scope>
    <source>
        <tissue evidence="1">Flushing bud</tissue>
    </source>
</reference>
<geneLocation type="mitochondrion" evidence="1"/>
<dbReference type="AlphaFoldDB" id="A0A124GMY3"/>
<comment type="caution">
    <text evidence="1">The sequence shown here is derived from an EMBL/GenBank/DDBJ whole genome shotgun (WGS) entry which is preliminary data.</text>
</comment>
<organism evidence="1">
    <name type="scientific">Picea glauca</name>
    <name type="common">White spruce</name>
    <name type="synonym">Pinus glauca</name>
    <dbReference type="NCBI Taxonomy" id="3330"/>
    <lineage>
        <taxon>Eukaryota</taxon>
        <taxon>Viridiplantae</taxon>
        <taxon>Streptophyta</taxon>
        <taxon>Embryophyta</taxon>
        <taxon>Tracheophyta</taxon>
        <taxon>Spermatophyta</taxon>
        <taxon>Pinopsida</taxon>
        <taxon>Pinidae</taxon>
        <taxon>Conifers I</taxon>
        <taxon>Pinales</taxon>
        <taxon>Pinaceae</taxon>
        <taxon>Picea</taxon>
    </lineage>
</organism>
<keyword evidence="1" id="KW-0496">Mitochondrion</keyword>
<gene>
    <name evidence="1" type="ORF">ABT39_MTgene6129</name>
</gene>
<accession>A0A124GMY3</accession>